<evidence type="ECO:0000256" key="4">
    <source>
        <dbReference type="ARBA" id="ARBA00022490"/>
    </source>
</evidence>
<keyword evidence="6 12" id="KW-0479">Metal-binding</keyword>
<evidence type="ECO:0000313" key="15">
    <source>
        <dbReference type="EMBL" id="KAK7101710.1"/>
    </source>
</evidence>
<dbReference type="PANTHER" id="PTHR45726:SF3">
    <property type="entry name" value="LEUKOTRIENE A-4 HYDROLASE"/>
    <property type="match status" value="1"/>
</dbReference>
<proteinExistence type="inferred from homology"/>
<evidence type="ECO:0000256" key="11">
    <source>
        <dbReference type="PIRSR" id="PIRSR612777-2"/>
    </source>
</evidence>
<dbReference type="PRINTS" id="PR00756">
    <property type="entry name" value="ALADIPTASE"/>
</dbReference>
<dbReference type="InterPro" id="IPR042097">
    <property type="entry name" value="Aminopeptidase_N-like_N_sf"/>
</dbReference>
<dbReference type="PANTHER" id="PTHR45726">
    <property type="entry name" value="LEUKOTRIENE A-4 HYDROLASE"/>
    <property type="match status" value="1"/>
</dbReference>
<dbReference type="InterPro" id="IPR016024">
    <property type="entry name" value="ARM-type_fold"/>
</dbReference>
<dbReference type="SMART" id="SM01263">
    <property type="entry name" value="Leuk-A4-hydro_C"/>
    <property type="match status" value="1"/>
</dbReference>
<dbReference type="Pfam" id="PF01433">
    <property type="entry name" value="Peptidase_M1"/>
    <property type="match status" value="1"/>
</dbReference>
<reference evidence="15 16" key="1">
    <citation type="submission" date="2024-02" db="EMBL/GenBank/DDBJ databases">
        <title>Chromosome-scale genome assembly of the rough periwinkle Littorina saxatilis.</title>
        <authorList>
            <person name="De Jode A."/>
            <person name="Faria R."/>
            <person name="Formenti G."/>
            <person name="Sims Y."/>
            <person name="Smith T.P."/>
            <person name="Tracey A."/>
            <person name="Wood J.M.D."/>
            <person name="Zagrodzka Z.B."/>
            <person name="Johannesson K."/>
            <person name="Butlin R.K."/>
            <person name="Leder E.H."/>
        </authorList>
    </citation>
    <scope>NUCLEOTIDE SEQUENCE [LARGE SCALE GENOMIC DNA]</scope>
    <source>
        <strain evidence="15">Snail1</strain>
        <tissue evidence="15">Muscle</tissue>
    </source>
</reference>
<dbReference type="SUPFAM" id="SSF55486">
    <property type="entry name" value="Metalloproteases ('zincins'), catalytic domain"/>
    <property type="match status" value="1"/>
</dbReference>
<comment type="pathway">
    <text evidence="2 13">Lipid metabolism; leukotriene B4 biosynthesis.</text>
</comment>
<dbReference type="FunFam" id="2.60.40.1730:FF:000004">
    <property type="entry name" value="Leukotriene A(4) hydrolase"/>
    <property type="match status" value="1"/>
</dbReference>
<dbReference type="GO" id="GO:0019370">
    <property type="term" value="P:leukotriene biosynthetic process"/>
    <property type="evidence" value="ECO:0007669"/>
    <property type="project" value="UniProtKB-KW"/>
</dbReference>
<evidence type="ECO:0000256" key="7">
    <source>
        <dbReference type="ARBA" id="ARBA00022801"/>
    </source>
</evidence>
<evidence type="ECO:0000313" key="16">
    <source>
        <dbReference type="Proteomes" id="UP001374579"/>
    </source>
</evidence>
<dbReference type="GO" id="GO:0070006">
    <property type="term" value="F:metalloaminopeptidase activity"/>
    <property type="evidence" value="ECO:0007669"/>
    <property type="project" value="UniProtKB-ARBA"/>
</dbReference>
<dbReference type="AlphaFoldDB" id="A0AAN9BE24"/>
<dbReference type="InterPro" id="IPR045357">
    <property type="entry name" value="Aminopeptidase_N-like_N"/>
</dbReference>
<dbReference type="EMBL" id="JBAMIC010000010">
    <property type="protein sequence ID" value="KAK7101710.1"/>
    <property type="molecule type" value="Genomic_DNA"/>
</dbReference>
<dbReference type="Gene3D" id="2.60.40.1730">
    <property type="entry name" value="tricorn interacting facor f3 domain"/>
    <property type="match status" value="1"/>
</dbReference>
<dbReference type="GO" id="GO:0005829">
    <property type="term" value="C:cytosol"/>
    <property type="evidence" value="ECO:0007669"/>
    <property type="project" value="TreeGrafter"/>
</dbReference>
<evidence type="ECO:0000256" key="5">
    <source>
        <dbReference type="ARBA" id="ARBA00022670"/>
    </source>
</evidence>
<feature type="active site" description="Proton acceptor" evidence="10">
    <location>
        <position position="299"/>
    </location>
</feature>
<comment type="similarity">
    <text evidence="3 13">Belongs to the peptidase M1 family.</text>
</comment>
<evidence type="ECO:0000256" key="1">
    <source>
        <dbReference type="ARBA" id="ARBA00004496"/>
    </source>
</evidence>
<comment type="catalytic activity">
    <reaction evidence="13">
        <text>leukotriene A4 + H2O = leukotriene B4</text>
        <dbReference type="Rhea" id="RHEA:22324"/>
        <dbReference type="ChEBI" id="CHEBI:15377"/>
        <dbReference type="ChEBI" id="CHEBI:57461"/>
        <dbReference type="ChEBI" id="CHEBI:57463"/>
        <dbReference type="EC" id="3.3.2.6"/>
    </reaction>
</comment>
<keyword evidence="16" id="KW-1185">Reference proteome</keyword>
<evidence type="ECO:0000256" key="13">
    <source>
        <dbReference type="RuleBase" id="RU361141"/>
    </source>
</evidence>
<keyword evidence="4 13" id="KW-0963">Cytoplasm</keyword>
<dbReference type="GO" id="GO:0008270">
    <property type="term" value="F:zinc ion binding"/>
    <property type="evidence" value="ECO:0007669"/>
    <property type="project" value="InterPro"/>
</dbReference>
<keyword evidence="9 13" id="KW-0482">Metalloprotease</keyword>
<comment type="cofactor">
    <cofactor evidence="12 13">
        <name>Zn(2+)</name>
        <dbReference type="ChEBI" id="CHEBI:29105"/>
    </cofactor>
    <text evidence="12 13">Binds 1 zinc ion per subunit.</text>
</comment>
<dbReference type="EC" id="3.3.2.6" evidence="13"/>
<evidence type="ECO:0000256" key="10">
    <source>
        <dbReference type="PIRSR" id="PIRSR612777-1"/>
    </source>
</evidence>
<protein>
    <recommendedName>
        <fullName evidence="13">Leukotriene A(4) hydrolase</fullName>
        <shortName evidence="13">LTA-4 hydrolase</shortName>
        <ecNumber evidence="13">3.3.2.6</ecNumber>
    </recommendedName>
</protein>
<feature type="binding site" evidence="11">
    <location>
        <begin position="572"/>
        <end position="574"/>
    </location>
    <ligand>
        <name>a peptide</name>
        <dbReference type="ChEBI" id="CHEBI:60466"/>
    </ligand>
</feature>
<dbReference type="InterPro" id="IPR038502">
    <property type="entry name" value="M1_LTA-4_hydro/amino_C_sf"/>
</dbReference>
<sequence>MALSTCDPCSFSRPDLCIVTNIDLDLAVDFEKNVIAGTAHLHVEKKRDAIEALVLDTKDLNIEAVSEQGSGRVLEFKHHDEGNIKAFGSKLEITLPSDAGKRLIVSIQYITSPTCSALQWLCPEQTAGKRQPYLFSQCQAIHARSLFPCQDTPTVKFTYTAKVKAPREITILMSAVRLGAVACEGDSSSRVHQFEQKVPIPSYLLAIVGGDIESRDIGPRSKVWSEKELVEQAAFEFAETEKMLRTAENLLGPYVWGQYDLLILPPSFPYGGMENPCLTFVTPTILAGDRSLADVVAHEISHSWTGNLVTNSTFQDFWLNEGHTVFAERKITSRMHGGEPLRQFLANEGWKTLQETVATLTKAKESAYTKLIPDLTGVDPDDAFSSVPYEKGFALLCYLEQILGGSAVYEPFLRAYIEHFKYQSITSQQWKDFLFSYFCSEEDQRKLQAVDWNTWFFAEGMPNVQPQFDSSLAKPCQDLASQWLTAADTDLSSFTATDLQQFSALQKREFIALLLQAETVVTVAKLQTMDTLYQLSAIRNSEICFRWLRLGVKSRWKDIIPRALEFVTEQGRMKFVRPIYRDLYQWEEAREAAIENFKKHCVEMHSTTAKEVAKDLHLAAH</sequence>
<dbReference type="Gene3D" id="1.10.390.10">
    <property type="entry name" value="Neutral Protease Domain 2"/>
    <property type="match status" value="1"/>
</dbReference>
<dbReference type="GO" id="GO:0004301">
    <property type="term" value="F:epoxide hydrolase activity"/>
    <property type="evidence" value="ECO:0007669"/>
    <property type="project" value="TreeGrafter"/>
</dbReference>
<dbReference type="InterPro" id="IPR014782">
    <property type="entry name" value="Peptidase_M1_dom"/>
</dbReference>
<keyword evidence="8 12" id="KW-0862">Zinc</keyword>
<feature type="domain" description="Peptidase M1 leukotriene A4 hydrolase/aminopeptidase C-terminal" evidence="14">
    <location>
        <begin position="471"/>
        <end position="616"/>
    </location>
</feature>
<evidence type="ECO:0000259" key="14">
    <source>
        <dbReference type="SMART" id="SM01263"/>
    </source>
</evidence>
<dbReference type="Pfam" id="PF09127">
    <property type="entry name" value="Leuk-A4-hydro_C"/>
    <property type="match status" value="1"/>
</dbReference>
<organism evidence="15 16">
    <name type="scientific">Littorina saxatilis</name>
    <dbReference type="NCBI Taxonomy" id="31220"/>
    <lineage>
        <taxon>Eukaryota</taxon>
        <taxon>Metazoa</taxon>
        <taxon>Spiralia</taxon>
        <taxon>Lophotrochozoa</taxon>
        <taxon>Mollusca</taxon>
        <taxon>Gastropoda</taxon>
        <taxon>Caenogastropoda</taxon>
        <taxon>Littorinimorpha</taxon>
        <taxon>Littorinoidea</taxon>
        <taxon>Littorinidae</taxon>
        <taxon>Littorina</taxon>
    </lineage>
</organism>
<feature type="binding site" evidence="12">
    <location>
        <position position="321"/>
    </location>
    <ligand>
        <name>Zn(2+)</name>
        <dbReference type="ChEBI" id="CHEBI:29105"/>
        <note>catalytic</note>
    </ligand>
</feature>
<dbReference type="FunFam" id="1.10.390.10:FF:000003">
    <property type="entry name" value="Leukotriene A(4) hydrolase"/>
    <property type="match status" value="1"/>
</dbReference>
<dbReference type="CDD" id="cd09599">
    <property type="entry name" value="M1_LTA4H"/>
    <property type="match status" value="1"/>
</dbReference>
<dbReference type="NCBIfam" id="TIGR02411">
    <property type="entry name" value="leuko_A4_hydro"/>
    <property type="match status" value="1"/>
</dbReference>
<feature type="binding site" evidence="12">
    <location>
        <position position="298"/>
    </location>
    <ligand>
        <name>Zn(2+)</name>
        <dbReference type="ChEBI" id="CHEBI:29105"/>
        <note>catalytic</note>
    </ligand>
</feature>
<evidence type="ECO:0000256" key="8">
    <source>
        <dbReference type="ARBA" id="ARBA00022833"/>
    </source>
</evidence>
<dbReference type="InterPro" id="IPR012777">
    <property type="entry name" value="LTA4H"/>
</dbReference>
<dbReference type="GO" id="GO:0004463">
    <property type="term" value="F:leukotriene-A4 hydrolase activity"/>
    <property type="evidence" value="ECO:0007669"/>
    <property type="project" value="UniProtKB-EC"/>
</dbReference>
<comment type="subcellular location">
    <subcellularLocation>
        <location evidence="1 13">Cytoplasm</location>
    </subcellularLocation>
</comment>
<feature type="binding site" evidence="11">
    <location>
        <begin position="137"/>
        <end position="139"/>
    </location>
    <ligand>
        <name>a peptide</name>
        <dbReference type="ChEBI" id="CHEBI:60466"/>
    </ligand>
</feature>
<dbReference type="GO" id="GO:0006508">
    <property type="term" value="P:proteolysis"/>
    <property type="evidence" value="ECO:0007669"/>
    <property type="project" value="UniProtKB-KW"/>
</dbReference>
<dbReference type="Gene3D" id="1.25.40.320">
    <property type="entry name" value="Peptidase M1, leukotriene A4 hydrolase/aminopeptidase C-terminal domain"/>
    <property type="match status" value="1"/>
</dbReference>
<dbReference type="FunFam" id="1.25.40.320:FF:000001">
    <property type="entry name" value="Leukotriene A(4) hydrolase"/>
    <property type="match status" value="1"/>
</dbReference>
<feature type="binding site" evidence="11">
    <location>
        <begin position="269"/>
        <end position="274"/>
    </location>
    <ligand>
        <name>a peptide</name>
        <dbReference type="ChEBI" id="CHEBI:60466"/>
    </ligand>
</feature>
<dbReference type="InterPro" id="IPR015211">
    <property type="entry name" value="Peptidase_M1_C"/>
</dbReference>
<dbReference type="Proteomes" id="UP001374579">
    <property type="component" value="Unassembled WGS sequence"/>
</dbReference>
<feature type="binding site" evidence="12">
    <location>
        <position position="302"/>
    </location>
    <ligand>
        <name>Zn(2+)</name>
        <dbReference type="ChEBI" id="CHEBI:29105"/>
        <note>catalytic</note>
    </ligand>
</feature>
<keyword evidence="7 13" id="KW-0378">Hydrolase</keyword>
<name>A0AAN9BE24_9CAEN</name>
<evidence type="ECO:0000256" key="3">
    <source>
        <dbReference type="ARBA" id="ARBA00010136"/>
    </source>
</evidence>
<evidence type="ECO:0000256" key="6">
    <source>
        <dbReference type="ARBA" id="ARBA00022723"/>
    </source>
</evidence>
<dbReference type="InterPro" id="IPR034015">
    <property type="entry name" value="M1_LTA4H"/>
</dbReference>
<dbReference type="InterPro" id="IPR027268">
    <property type="entry name" value="Peptidase_M4/M1_CTD_sf"/>
</dbReference>
<gene>
    <name evidence="15" type="ORF">V1264_020047</name>
</gene>
<dbReference type="InterPro" id="IPR001930">
    <property type="entry name" value="Peptidase_M1"/>
</dbReference>
<dbReference type="SUPFAM" id="SSF63737">
    <property type="entry name" value="Leukotriene A4 hydrolase N-terminal domain"/>
    <property type="match status" value="1"/>
</dbReference>
<feature type="active site" description="Proton donor" evidence="10">
    <location>
        <position position="389"/>
    </location>
</feature>
<dbReference type="Pfam" id="PF17900">
    <property type="entry name" value="Peptidase_M1_N"/>
    <property type="match status" value="1"/>
</dbReference>
<dbReference type="GO" id="GO:0043171">
    <property type="term" value="P:peptide catabolic process"/>
    <property type="evidence" value="ECO:0007669"/>
    <property type="project" value="TreeGrafter"/>
</dbReference>
<keyword evidence="5 13" id="KW-0645">Protease</keyword>
<accession>A0AAN9BE24</accession>
<dbReference type="InterPro" id="IPR049980">
    <property type="entry name" value="LTA4H_cat"/>
</dbReference>
<keyword evidence="13" id="KW-0434">Leukotriene biosynthesis</keyword>
<evidence type="ECO:0000256" key="12">
    <source>
        <dbReference type="PIRSR" id="PIRSR612777-3"/>
    </source>
</evidence>
<dbReference type="FunFam" id="3.30.2010.30:FF:000001">
    <property type="entry name" value="Leukotriene A(4) hydrolase"/>
    <property type="match status" value="1"/>
</dbReference>
<evidence type="ECO:0000256" key="9">
    <source>
        <dbReference type="ARBA" id="ARBA00023049"/>
    </source>
</evidence>
<comment type="caution">
    <text evidence="15">The sequence shown here is derived from an EMBL/GenBank/DDBJ whole genome shotgun (WGS) entry which is preliminary data.</text>
</comment>
<dbReference type="Gene3D" id="3.30.2010.30">
    <property type="match status" value="1"/>
</dbReference>
<evidence type="ECO:0000256" key="2">
    <source>
        <dbReference type="ARBA" id="ARBA00004716"/>
    </source>
</evidence>
<dbReference type="SUPFAM" id="SSF48371">
    <property type="entry name" value="ARM repeat"/>
    <property type="match status" value="1"/>
</dbReference>